<feature type="signal peptide" evidence="1">
    <location>
        <begin position="1"/>
        <end position="27"/>
    </location>
</feature>
<dbReference type="AlphaFoldDB" id="A0A1T5F5N8"/>
<protein>
    <recommendedName>
        <fullName evidence="2">DUF6265 domain-containing protein</fullName>
    </recommendedName>
</protein>
<reference evidence="4" key="1">
    <citation type="submission" date="2017-02" db="EMBL/GenBank/DDBJ databases">
        <authorList>
            <person name="Varghese N."/>
            <person name="Submissions S."/>
        </authorList>
    </citation>
    <scope>NUCLEOTIDE SEQUENCE [LARGE SCALE GENOMIC DNA]</scope>
    <source>
        <strain evidence="4">DSM 22270</strain>
    </source>
</reference>
<dbReference type="InterPro" id="IPR046232">
    <property type="entry name" value="DUF6265"/>
</dbReference>
<accession>A0A1T5F5N8</accession>
<dbReference type="OrthoDB" id="5382295at2"/>
<gene>
    <name evidence="3" type="ORF">SAMN05660293_02811</name>
</gene>
<evidence type="ECO:0000259" key="2">
    <source>
        <dbReference type="Pfam" id="PF19780"/>
    </source>
</evidence>
<evidence type="ECO:0000313" key="4">
    <source>
        <dbReference type="Proteomes" id="UP000190897"/>
    </source>
</evidence>
<dbReference type="Proteomes" id="UP000190897">
    <property type="component" value="Unassembled WGS sequence"/>
</dbReference>
<organism evidence="3 4">
    <name type="scientific">Dyadobacter psychrophilus</name>
    <dbReference type="NCBI Taxonomy" id="651661"/>
    <lineage>
        <taxon>Bacteria</taxon>
        <taxon>Pseudomonadati</taxon>
        <taxon>Bacteroidota</taxon>
        <taxon>Cytophagia</taxon>
        <taxon>Cytophagales</taxon>
        <taxon>Spirosomataceae</taxon>
        <taxon>Dyadobacter</taxon>
    </lineage>
</organism>
<keyword evidence="1" id="KW-0732">Signal</keyword>
<sequence length="168" mass="19228">MTRQTGFSKCVMRNGLVVLLLASAAMIQGEGFTKSDFEKLSAIVGSWKMQRSGGNMYETWRRVSPVEFSGISYKIENGDTIKLETVRLYLSNRRVIYAPVAFGQNDEKEVLFDLKSIEGKKFIFENPKHDFPQRIGYAFLPADSLHAYIEGTIDSKPRHIDYKYSKLR</sequence>
<proteinExistence type="predicted"/>
<dbReference type="RefSeq" id="WP_141110304.1">
    <property type="nucleotide sequence ID" value="NZ_FUZA01000003.1"/>
</dbReference>
<feature type="chain" id="PRO_5012211155" description="DUF6265 domain-containing protein" evidence="1">
    <location>
        <begin position="28"/>
        <end position="168"/>
    </location>
</feature>
<dbReference type="Pfam" id="PF19780">
    <property type="entry name" value="DUF6265"/>
    <property type="match status" value="1"/>
</dbReference>
<keyword evidence="4" id="KW-1185">Reference proteome</keyword>
<dbReference type="EMBL" id="FUZA01000003">
    <property type="protein sequence ID" value="SKB91459.1"/>
    <property type="molecule type" value="Genomic_DNA"/>
</dbReference>
<dbReference type="STRING" id="651661.SAMN05660293_02811"/>
<evidence type="ECO:0000256" key="1">
    <source>
        <dbReference type="SAM" id="SignalP"/>
    </source>
</evidence>
<name>A0A1T5F5N8_9BACT</name>
<evidence type="ECO:0000313" key="3">
    <source>
        <dbReference type="EMBL" id="SKB91459.1"/>
    </source>
</evidence>
<feature type="domain" description="DUF6265" evidence="2">
    <location>
        <begin position="43"/>
        <end position="150"/>
    </location>
</feature>